<dbReference type="EMBL" id="RFLY01000017">
    <property type="protein sequence ID" value="RMH89015.1"/>
    <property type="molecule type" value="Genomic_DNA"/>
</dbReference>
<dbReference type="InterPro" id="IPR005017">
    <property type="entry name" value="OMPP1/FadL/TodX"/>
</dbReference>
<dbReference type="OrthoDB" id="19849at2"/>
<keyword evidence="5" id="KW-0732">Signal</keyword>
<reference evidence="8 9" key="1">
    <citation type="submission" date="2018-10" db="EMBL/GenBank/DDBJ databases">
        <title>Proposal of Lysobacter pythonis sp. nov. isolated from royal pythons (Python regius).</title>
        <authorList>
            <person name="Hans-Juergen B."/>
            <person name="Huptas C."/>
            <person name="Sandra B."/>
            <person name="Igor L."/>
            <person name="Joachim S."/>
            <person name="Siegfried S."/>
            <person name="Mareike W."/>
            <person name="Peter K."/>
        </authorList>
    </citation>
    <scope>NUCLEOTIDE SEQUENCE [LARGE SCALE GENOMIC DNA]</scope>
    <source>
        <strain evidence="8 9">4284/11</strain>
    </source>
</reference>
<keyword evidence="4" id="KW-0812">Transmembrane</keyword>
<comment type="similarity">
    <text evidence="2">Belongs to the OmpP1/FadL family.</text>
</comment>
<evidence type="ECO:0000313" key="9">
    <source>
        <dbReference type="Proteomes" id="UP000275012"/>
    </source>
</evidence>
<keyword evidence="7" id="KW-0998">Cell outer membrane</keyword>
<evidence type="ECO:0000256" key="5">
    <source>
        <dbReference type="ARBA" id="ARBA00022729"/>
    </source>
</evidence>
<dbReference type="PANTHER" id="PTHR35093">
    <property type="entry name" value="OUTER MEMBRANE PROTEIN NMB0088-RELATED"/>
    <property type="match status" value="1"/>
</dbReference>
<name>A0A3M2HKX7_9GAMM</name>
<organism evidence="8 9">
    <name type="scientific">Solilutibacter pythonis</name>
    <dbReference type="NCBI Taxonomy" id="2483112"/>
    <lineage>
        <taxon>Bacteria</taxon>
        <taxon>Pseudomonadati</taxon>
        <taxon>Pseudomonadota</taxon>
        <taxon>Gammaproteobacteria</taxon>
        <taxon>Lysobacterales</taxon>
        <taxon>Lysobacteraceae</taxon>
        <taxon>Solilutibacter</taxon>
    </lineage>
</organism>
<dbReference type="Pfam" id="PF03349">
    <property type="entry name" value="Toluene_X"/>
    <property type="match status" value="1"/>
</dbReference>
<dbReference type="SUPFAM" id="SSF56935">
    <property type="entry name" value="Porins"/>
    <property type="match status" value="1"/>
</dbReference>
<dbReference type="Proteomes" id="UP000275012">
    <property type="component" value="Unassembled WGS sequence"/>
</dbReference>
<evidence type="ECO:0000256" key="4">
    <source>
        <dbReference type="ARBA" id="ARBA00022692"/>
    </source>
</evidence>
<evidence type="ECO:0000256" key="7">
    <source>
        <dbReference type="ARBA" id="ARBA00023237"/>
    </source>
</evidence>
<dbReference type="AlphaFoldDB" id="A0A3M2HKX7"/>
<dbReference type="RefSeq" id="WP_122102222.1">
    <property type="nucleotide sequence ID" value="NZ_RFLY01000017.1"/>
</dbReference>
<accession>A0A3M2HKX7</accession>
<dbReference type="PANTHER" id="PTHR35093:SF3">
    <property type="entry name" value="LONG-CHAIN FATTY ACID TRANSPORT PROTEIN"/>
    <property type="match status" value="1"/>
</dbReference>
<evidence type="ECO:0000256" key="2">
    <source>
        <dbReference type="ARBA" id="ARBA00008163"/>
    </source>
</evidence>
<proteinExistence type="inferred from homology"/>
<keyword evidence="3" id="KW-1134">Transmembrane beta strand</keyword>
<keyword evidence="6" id="KW-0472">Membrane</keyword>
<gene>
    <name evidence="8" type="ORF">EBB59_11130</name>
</gene>
<evidence type="ECO:0000313" key="8">
    <source>
        <dbReference type="EMBL" id="RMH89015.1"/>
    </source>
</evidence>
<sequence>MQHVSTQARLSALAVAVIGVLAVGGAAASGFQLRETSTKAGGRAYAGTTVATNDTAVVAGNPAAMVNNDSVVIQAGVGVVDLKAQFTGGGVTALGTPLTGNDGGNPGSRKLVPSLGVIVPMKGALEGLTLGASLTAPFGSGTEYQKGWVGRYNATETSMKTADLTLSAAVQITPAFSAGVGLVYERAQVTLGKDLPLGVMLAGGLQNPALAATPDGNVSVEGSDNGFGWVAGMQFRPSDKFALGYSHRSEIKHDFNGDATFTMPQQFKAMQPGFAAMAGNPAAPLTAAQRQQLMVLGRGFVNTQGRARFVTPTIDTVSVMVGIGERVKLYGEAQRTGWSSLQNVNIDFANPYQPVSHEDFRWKDTMFYSIGADFALSDAFTLRAGVGYDESPTNNVDRTPRLPDNNRNLYSLGMSWQATPNLSVDASFTHVAIKNSTTNLPINPNPPYSRYTSLKGDFSGRANVLGLGATYKF</sequence>
<evidence type="ECO:0000256" key="3">
    <source>
        <dbReference type="ARBA" id="ARBA00022452"/>
    </source>
</evidence>
<evidence type="ECO:0000256" key="1">
    <source>
        <dbReference type="ARBA" id="ARBA00004571"/>
    </source>
</evidence>
<comment type="caution">
    <text evidence="8">The sequence shown here is derived from an EMBL/GenBank/DDBJ whole genome shotgun (WGS) entry which is preliminary data.</text>
</comment>
<dbReference type="Gene3D" id="2.40.160.60">
    <property type="entry name" value="Outer membrane protein transport protein (OMPP1/FadL/TodX)"/>
    <property type="match status" value="1"/>
</dbReference>
<comment type="subcellular location">
    <subcellularLocation>
        <location evidence="1">Cell outer membrane</location>
        <topology evidence="1">Multi-pass membrane protein</topology>
    </subcellularLocation>
</comment>
<keyword evidence="9" id="KW-1185">Reference proteome</keyword>
<evidence type="ECO:0000256" key="6">
    <source>
        <dbReference type="ARBA" id="ARBA00023136"/>
    </source>
</evidence>
<protein>
    <submittedName>
        <fullName evidence="8">Transporter</fullName>
    </submittedName>
</protein>
<dbReference type="GO" id="GO:0009279">
    <property type="term" value="C:cell outer membrane"/>
    <property type="evidence" value="ECO:0007669"/>
    <property type="project" value="UniProtKB-SubCell"/>
</dbReference>
<dbReference type="GO" id="GO:0015483">
    <property type="term" value="F:long-chain fatty acid transporting porin activity"/>
    <property type="evidence" value="ECO:0007669"/>
    <property type="project" value="TreeGrafter"/>
</dbReference>